<dbReference type="GeneTree" id="ENSGT00390000005351"/>
<dbReference type="CTD" id="54386"/>
<protein>
    <recommendedName>
        <fullName evidence="2 10">Telomeric repeat-binding factor 2-interacting protein 1</fullName>
        <shortName evidence="10">TERF2-interacting telomeric protein 1</shortName>
    </recommendedName>
    <alternativeName>
        <fullName evidence="9 10">Repressor/activator protein 1 homolog</fullName>
    </alternativeName>
</protein>
<comment type="subcellular location">
    <subcellularLocation>
        <location evidence="10">Nucleus</location>
    </subcellularLocation>
    <subcellularLocation>
        <location evidence="10">Chromosome</location>
        <location evidence="10">Telomere</location>
    </subcellularLocation>
</comment>
<dbReference type="InterPro" id="IPR009057">
    <property type="entry name" value="Homeodomain-like_sf"/>
</dbReference>
<dbReference type="Pfam" id="PF11626">
    <property type="entry name" value="Rap1_C"/>
    <property type="match status" value="1"/>
</dbReference>
<dbReference type="CDD" id="cd11655">
    <property type="entry name" value="rap1_myb-like"/>
    <property type="match status" value="1"/>
</dbReference>
<evidence type="ECO:0000259" key="12">
    <source>
        <dbReference type="Pfam" id="PF08914"/>
    </source>
</evidence>
<keyword evidence="16" id="KW-1185">Reference proteome</keyword>
<dbReference type="InterPro" id="IPR001357">
    <property type="entry name" value="BRCT_dom"/>
</dbReference>
<dbReference type="Pfam" id="PF08914">
    <property type="entry name" value="Myb_Rap1"/>
    <property type="match status" value="1"/>
</dbReference>
<keyword evidence="7 10" id="KW-0804">Transcription</keyword>
<dbReference type="GO" id="GO:0042162">
    <property type="term" value="F:telomeric DNA binding"/>
    <property type="evidence" value="ECO:0007669"/>
    <property type="project" value="TreeGrafter"/>
</dbReference>
<reference evidence="15 16" key="1">
    <citation type="submission" date="2018-05" db="EMBL/GenBank/DDBJ databases">
        <authorList>
            <person name="Datahose"/>
        </authorList>
    </citation>
    <scope>NUCLEOTIDE SEQUENCE</scope>
</reference>
<dbReference type="InterPro" id="IPR039595">
    <property type="entry name" value="TE2IP/Rap1"/>
</dbReference>
<feature type="compositionally biased region" description="Polar residues" evidence="11">
    <location>
        <begin position="112"/>
        <end position="130"/>
    </location>
</feature>
<evidence type="ECO:0000259" key="14">
    <source>
        <dbReference type="Pfam" id="PF16589"/>
    </source>
</evidence>
<dbReference type="Gene3D" id="1.10.10.60">
    <property type="entry name" value="Homeodomain-like"/>
    <property type="match status" value="1"/>
</dbReference>
<dbReference type="InterPro" id="IPR021661">
    <property type="entry name" value="Rap1_C"/>
</dbReference>
<dbReference type="InterPro" id="IPR036420">
    <property type="entry name" value="BRCT_dom_sf"/>
</dbReference>
<dbReference type="Bgee" id="ENSACLG00000016591">
    <property type="expression patterns" value="Expressed in ovary and 6 other cell types or tissues"/>
</dbReference>
<proteinExistence type="inferred from homology"/>
<evidence type="ECO:0000259" key="13">
    <source>
        <dbReference type="Pfam" id="PF11626"/>
    </source>
</evidence>
<dbReference type="Ensembl" id="ENSACLT00000024976.2">
    <property type="protein sequence ID" value="ENSACLP00000024395.1"/>
    <property type="gene ID" value="ENSACLG00000016591.2"/>
</dbReference>
<dbReference type="FunFam" id="1.10.10.60:FF:000246">
    <property type="entry name" value="Telomeric repeat-binding factor 2-interacting protein 1"/>
    <property type="match status" value="1"/>
</dbReference>
<keyword evidence="3 10" id="KW-0158">Chromosome</keyword>
<feature type="domain" description="BRCT" evidence="14">
    <location>
        <begin position="18"/>
        <end position="100"/>
    </location>
</feature>
<comment type="similarity">
    <text evidence="1 10">Belongs to the RAP1 family.</text>
</comment>
<accession>A0A3P8Q4R0</accession>
<feature type="domain" description="TERF2-interacting telomeric protein 1 Myb" evidence="12">
    <location>
        <begin position="130"/>
        <end position="183"/>
    </location>
</feature>
<feature type="compositionally biased region" description="Polar residues" evidence="11">
    <location>
        <begin position="285"/>
        <end position="294"/>
    </location>
</feature>
<dbReference type="SUPFAM" id="SSF52113">
    <property type="entry name" value="BRCT domain"/>
    <property type="match status" value="1"/>
</dbReference>
<feature type="compositionally biased region" description="Polar residues" evidence="11">
    <location>
        <begin position="224"/>
        <end position="242"/>
    </location>
</feature>
<dbReference type="GO" id="GO:0005654">
    <property type="term" value="C:nucleoplasm"/>
    <property type="evidence" value="ECO:0007669"/>
    <property type="project" value="UniProtKB-ARBA"/>
</dbReference>
<dbReference type="GO" id="GO:0010833">
    <property type="term" value="P:telomere maintenance via telomere lengthening"/>
    <property type="evidence" value="ECO:0007669"/>
    <property type="project" value="UniProtKB-UniRule"/>
</dbReference>
<feature type="compositionally biased region" description="Basic and acidic residues" evidence="11">
    <location>
        <begin position="188"/>
        <end position="212"/>
    </location>
</feature>
<dbReference type="STRING" id="8154.ENSACLP00000024395"/>
<feature type="compositionally biased region" description="Basic and acidic residues" evidence="11">
    <location>
        <begin position="245"/>
        <end position="264"/>
    </location>
</feature>
<evidence type="ECO:0000313" key="15">
    <source>
        <dbReference type="Ensembl" id="ENSACLP00000024395.1"/>
    </source>
</evidence>
<dbReference type="CDD" id="cd11653">
    <property type="entry name" value="rap1_RCT"/>
    <property type="match status" value="1"/>
</dbReference>
<dbReference type="GO" id="GO:0070187">
    <property type="term" value="C:shelterin complex"/>
    <property type="evidence" value="ECO:0007669"/>
    <property type="project" value="TreeGrafter"/>
</dbReference>
<name>A0A3P8Q4R0_ASTCA</name>
<evidence type="ECO:0000256" key="6">
    <source>
        <dbReference type="ARBA" id="ARBA00023159"/>
    </source>
</evidence>
<keyword evidence="5 10" id="KW-0805">Transcription regulation</keyword>
<feature type="compositionally biased region" description="Polar residues" evidence="11">
    <location>
        <begin position="367"/>
        <end position="380"/>
    </location>
</feature>
<evidence type="ECO:0000256" key="3">
    <source>
        <dbReference type="ARBA" id="ARBA00022454"/>
    </source>
</evidence>
<reference evidence="15" key="3">
    <citation type="submission" date="2025-08" db="UniProtKB">
        <authorList>
            <consortium name="Ensembl"/>
        </authorList>
    </citation>
    <scope>IDENTIFICATION</scope>
</reference>
<feature type="compositionally biased region" description="Polar residues" evidence="11">
    <location>
        <begin position="387"/>
        <end position="397"/>
    </location>
</feature>
<reference evidence="15" key="4">
    <citation type="submission" date="2025-09" db="UniProtKB">
        <authorList>
            <consortium name="Ensembl"/>
        </authorList>
    </citation>
    <scope>IDENTIFICATION</scope>
</reference>
<organism evidence="15 16">
    <name type="scientific">Astatotilapia calliptera</name>
    <name type="common">Eastern happy</name>
    <name type="synonym">Chromis callipterus</name>
    <dbReference type="NCBI Taxonomy" id="8154"/>
    <lineage>
        <taxon>Eukaryota</taxon>
        <taxon>Metazoa</taxon>
        <taxon>Chordata</taxon>
        <taxon>Craniata</taxon>
        <taxon>Vertebrata</taxon>
        <taxon>Euteleostomi</taxon>
        <taxon>Actinopterygii</taxon>
        <taxon>Neopterygii</taxon>
        <taxon>Teleostei</taxon>
        <taxon>Neoteleostei</taxon>
        <taxon>Acanthomorphata</taxon>
        <taxon>Ovalentaria</taxon>
        <taxon>Cichlomorphae</taxon>
        <taxon>Cichliformes</taxon>
        <taxon>Cichlidae</taxon>
        <taxon>African cichlids</taxon>
        <taxon>Pseudocrenilabrinae</taxon>
        <taxon>Haplochromini</taxon>
        <taxon>Astatotilapia</taxon>
    </lineage>
</organism>
<comment type="function">
    <text evidence="10">Acts both as a regulator of telomere function and as a transcription regulator. Involved in the regulation of telomere length and protection as a component of the shelterin complex (telosome). Does not bind DNA directly: recruited to telomeric double-stranded 5'-TTAGGG-3' repeats via its interaction with terf2. Independently of its function in telomeres, also acts as a transcription regulator: recruited to extratelomeric 5'-TTAGGG-3' sites via its association with terf2 or other factors, and regulates gene expression.</text>
</comment>
<dbReference type="GeneID" id="113022362"/>
<feature type="compositionally biased region" description="Acidic residues" evidence="11">
    <location>
        <begin position="459"/>
        <end position="470"/>
    </location>
</feature>
<feature type="compositionally biased region" description="Polar residues" evidence="11">
    <location>
        <begin position="419"/>
        <end position="436"/>
    </location>
</feature>
<dbReference type="OMA" id="MRFFIRP"/>
<feature type="compositionally biased region" description="Polar residues" evidence="11">
    <location>
        <begin position="511"/>
        <end position="526"/>
    </location>
</feature>
<evidence type="ECO:0000256" key="2">
    <source>
        <dbReference type="ARBA" id="ARBA00017805"/>
    </source>
</evidence>
<dbReference type="Pfam" id="PF16589">
    <property type="entry name" value="BRCT_2"/>
    <property type="match status" value="1"/>
</dbReference>
<feature type="region of interest" description="Disordered" evidence="11">
    <location>
        <begin position="179"/>
        <end position="270"/>
    </location>
</feature>
<feature type="compositionally biased region" description="Polar residues" evidence="11">
    <location>
        <begin position="306"/>
        <end position="320"/>
    </location>
</feature>
<evidence type="ECO:0000256" key="4">
    <source>
        <dbReference type="ARBA" id="ARBA00022895"/>
    </source>
</evidence>
<evidence type="ECO:0000256" key="10">
    <source>
        <dbReference type="RuleBase" id="RU367107"/>
    </source>
</evidence>
<feature type="domain" description="TRF2-interacting telomeric protein/Rap1 C-terminal" evidence="13">
    <location>
        <begin position="617"/>
        <end position="682"/>
    </location>
</feature>
<feature type="compositionally biased region" description="Polar residues" evidence="11">
    <location>
        <begin position="475"/>
        <end position="486"/>
    </location>
</feature>
<evidence type="ECO:0000256" key="11">
    <source>
        <dbReference type="SAM" id="MobiDB-lite"/>
    </source>
</evidence>
<evidence type="ECO:0000256" key="9">
    <source>
        <dbReference type="ARBA" id="ARBA00032471"/>
    </source>
</evidence>
<evidence type="ECO:0000256" key="5">
    <source>
        <dbReference type="ARBA" id="ARBA00023015"/>
    </source>
</evidence>
<dbReference type="InterPro" id="IPR015010">
    <property type="entry name" value="TERF2IP_Myb"/>
</dbReference>
<keyword evidence="8 10" id="KW-0539">Nucleus</keyword>
<keyword evidence="6 10" id="KW-0010">Activator</keyword>
<keyword evidence="4 10" id="KW-0779">Telomere</keyword>
<dbReference type="OrthoDB" id="435460at2759"/>
<evidence type="ECO:0000256" key="8">
    <source>
        <dbReference type="ARBA" id="ARBA00023242"/>
    </source>
</evidence>
<dbReference type="PANTHER" id="PTHR16466">
    <property type="entry name" value="TELOMERE REPEAT-BINDING FACTOR 2-INTERACTING PROTEIN 1"/>
    <property type="match status" value="1"/>
</dbReference>
<evidence type="ECO:0000256" key="7">
    <source>
        <dbReference type="ARBA" id="ARBA00023163"/>
    </source>
</evidence>
<evidence type="ECO:0000256" key="1">
    <source>
        <dbReference type="ARBA" id="ARBA00010467"/>
    </source>
</evidence>
<dbReference type="RefSeq" id="XP_026023479.1">
    <property type="nucleotide sequence ID" value="XM_026167694.1"/>
</dbReference>
<feature type="region of interest" description="Disordered" evidence="11">
    <location>
        <begin position="107"/>
        <end position="130"/>
    </location>
</feature>
<evidence type="ECO:0000313" key="16">
    <source>
        <dbReference type="Proteomes" id="UP000265100"/>
    </source>
</evidence>
<reference evidence="16" key="2">
    <citation type="submission" date="2023-03" db="EMBL/GenBank/DDBJ databases">
        <authorList>
            <consortium name="Wellcome Sanger Institute Data Sharing"/>
        </authorList>
    </citation>
    <scope>NUCLEOTIDE SEQUENCE [LARGE SCALE GENOMIC DNA]</scope>
</reference>
<comment type="subunit">
    <text evidence="10">Homodimer.</text>
</comment>
<dbReference type="Proteomes" id="UP000265100">
    <property type="component" value="Chromosome 5"/>
</dbReference>
<feature type="region of interest" description="Disordered" evidence="11">
    <location>
        <begin position="285"/>
        <end position="528"/>
    </location>
</feature>
<dbReference type="RefSeq" id="XP_026023478.1">
    <property type="nucleotide sequence ID" value="XM_026167693.1"/>
</dbReference>
<dbReference type="SUPFAM" id="SSF46689">
    <property type="entry name" value="Homeodomain-like"/>
    <property type="match status" value="1"/>
</dbReference>
<feature type="region of interest" description="Disordered" evidence="11">
    <location>
        <begin position="557"/>
        <end position="585"/>
    </location>
</feature>
<sequence length="685" mass="75203">MPSKRQVVAQPAFSPVLFMTVEGEPMNFFLRPGPIKRKLQPLVSAGGGMLCNVQQPGAILLTDPEDRSVIPESTAHWYVSTQYIYDCVEKNEQLNLEDYRLNPEKVQRHSARLNNSKNSSPQATGGRSAYTTEEDAAILNYVSKHKTETGGNRLWQEMEKQHVTAHTWQSMKHRYKAQLAKKQTAAVEAEKPEDSKTAEEKTEVEEHQETDAQKSSCEEDVSETDLTQMDVQLVQTGSTPENVDQEQHVSQKTDKQQTESKQSETLEAEVSQAFQTAAPCADLQAETQLLTAETTDAETGEPQPVSPQKQSLSGDDSTPAQPKPTPKCSSSEKTNEKQKASPVLEQPLRRTTRRQLELEPYGKKLRSSSTQAVRTTSSPQPLKKTKSALQQDTTTDQPAPKKARGKTPRAAAESDEEQSTPAAISKTIQADETNPVPQKGEKKKEKRKLGILELATKEFEDDSESDDLEAPDLQNPAQTAATSTSLHPPPADTTPDPASKQSCTKPGPTETPLSNVEQAQATSNNCAAEKSCLPPAAEPVVSEAVGTTSKAHLFIFDSEPQEDDSQSVSGDRPAAPSEPQPTVNKDAALSLTQDLLEEDKLRIRDLMNQTDKDLISVTKALLKTSGDFSAAKDLLLNPPSISGPFWNRCDDRLLLSAEPISIQRLQEKYGEEMVAKRIVFLEVEG</sequence>
<dbReference type="AlphaFoldDB" id="A0A3P8Q4R0"/>
<dbReference type="GO" id="GO:0006355">
    <property type="term" value="P:regulation of DNA-templated transcription"/>
    <property type="evidence" value="ECO:0007669"/>
    <property type="project" value="UniProtKB-UniRule"/>
</dbReference>
<dbReference type="GO" id="GO:0031848">
    <property type="term" value="P:protection from non-homologous end joining at telomere"/>
    <property type="evidence" value="ECO:0007669"/>
    <property type="project" value="TreeGrafter"/>
</dbReference>
<dbReference type="PANTHER" id="PTHR16466:SF6">
    <property type="entry name" value="TELOMERIC REPEAT-BINDING FACTOR 2-INTERACTING PROTEIN 1"/>
    <property type="match status" value="1"/>
</dbReference>